<evidence type="ECO:0000313" key="2">
    <source>
        <dbReference type="Proteomes" id="UP000789342"/>
    </source>
</evidence>
<proteinExistence type="predicted"/>
<dbReference type="Proteomes" id="UP000789342">
    <property type="component" value="Unassembled WGS sequence"/>
</dbReference>
<dbReference type="EMBL" id="CAJVPV010032481">
    <property type="protein sequence ID" value="CAG8744987.1"/>
    <property type="molecule type" value="Genomic_DNA"/>
</dbReference>
<name>A0A9N9IQ49_9GLOM</name>
<sequence length="42" mass="4810">QIIDDIVISHCLVCHTIANIPELTLFARTERVNERMNERMGG</sequence>
<feature type="non-terminal residue" evidence="1">
    <location>
        <position position="1"/>
    </location>
</feature>
<organism evidence="1 2">
    <name type="scientific">Acaulospora morrowiae</name>
    <dbReference type="NCBI Taxonomy" id="94023"/>
    <lineage>
        <taxon>Eukaryota</taxon>
        <taxon>Fungi</taxon>
        <taxon>Fungi incertae sedis</taxon>
        <taxon>Mucoromycota</taxon>
        <taxon>Glomeromycotina</taxon>
        <taxon>Glomeromycetes</taxon>
        <taxon>Diversisporales</taxon>
        <taxon>Acaulosporaceae</taxon>
        <taxon>Acaulospora</taxon>
    </lineage>
</organism>
<accession>A0A9N9IQ49</accession>
<gene>
    <name evidence="1" type="ORF">AMORRO_LOCUS14970</name>
</gene>
<keyword evidence="2" id="KW-1185">Reference proteome</keyword>
<protein>
    <submittedName>
        <fullName evidence="1">10385_t:CDS:1</fullName>
    </submittedName>
</protein>
<evidence type="ECO:0000313" key="1">
    <source>
        <dbReference type="EMBL" id="CAG8744987.1"/>
    </source>
</evidence>
<dbReference type="AlphaFoldDB" id="A0A9N9IQ49"/>
<comment type="caution">
    <text evidence="1">The sequence shown here is derived from an EMBL/GenBank/DDBJ whole genome shotgun (WGS) entry which is preliminary data.</text>
</comment>
<reference evidence="1" key="1">
    <citation type="submission" date="2021-06" db="EMBL/GenBank/DDBJ databases">
        <authorList>
            <person name="Kallberg Y."/>
            <person name="Tangrot J."/>
            <person name="Rosling A."/>
        </authorList>
    </citation>
    <scope>NUCLEOTIDE SEQUENCE</scope>
    <source>
        <strain evidence="1">CL551</strain>
    </source>
</reference>